<accession>A0A5J9U4Z1</accession>
<protein>
    <submittedName>
        <fullName evidence="1">Uncharacterized protein</fullName>
    </submittedName>
</protein>
<dbReference type="EMBL" id="RWGY01000029">
    <property type="protein sequence ID" value="TVU18729.1"/>
    <property type="molecule type" value="Genomic_DNA"/>
</dbReference>
<proteinExistence type="predicted"/>
<dbReference type="Gramene" id="TVU18729">
    <property type="protein sequence ID" value="TVU18729"/>
    <property type="gene ID" value="EJB05_34841"/>
</dbReference>
<name>A0A5J9U4Z1_9POAL</name>
<gene>
    <name evidence="1" type="ORF">EJB05_34841</name>
</gene>
<evidence type="ECO:0000313" key="2">
    <source>
        <dbReference type="Proteomes" id="UP000324897"/>
    </source>
</evidence>
<feature type="non-terminal residue" evidence="1">
    <location>
        <position position="1"/>
    </location>
</feature>
<keyword evidence="2" id="KW-1185">Reference proteome</keyword>
<reference evidence="1 2" key="1">
    <citation type="journal article" date="2019" name="Sci. Rep.">
        <title>A high-quality genome of Eragrostis curvula grass provides insights into Poaceae evolution and supports new strategies to enhance forage quality.</title>
        <authorList>
            <person name="Carballo J."/>
            <person name="Santos B.A.C.M."/>
            <person name="Zappacosta D."/>
            <person name="Garbus I."/>
            <person name="Selva J.P."/>
            <person name="Gallo C.A."/>
            <person name="Diaz A."/>
            <person name="Albertini E."/>
            <person name="Caccamo M."/>
            <person name="Echenique V."/>
        </authorList>
    </citation>
    <scope>NUCLEOTIDE SEQUENCE [LARGE SCALE GENOMIC DNA]</scope>
    <source>
        <strain evidence="2">cv. Victoria</strain>
        <tissue evidence="1">Leaf</tissue>
    </source>
</reference>
<sequence length="126" mass="13865">MLAPPLRQVTRNYAITDMVEGWKLRVCGEGSVRSEQFSFPNASTRERRRWMSAPCDATAHWSRPRWTVVAASAGRPGTRAGATVSVDGPKRLGGVGVGFGRVLRRRICRDATVQLVFSVSASFTKQ</sequence>
<organism evidence="1 2">
    <name type="scientific">Eragrostis curvula</name>
    <name type="common">weeping love grass</name>
    <dbReference type="NCBI Taxonomy" id="38414"/>
    <lineage>
        <taxon>Eukaryota</taxon>
        <taxon>Viridiplantae</taxon>
        <taxon>Streptophyta</taxon>
        <taxon>Embryophyta</taxon>
        <taxon>Tracheophyta</taxon>
        <taxon>Spermatophyta</taxon>
        <taxon>Magnoliopsida</taxon>
        <taxon>Liliopsida</taxon>
        <taxon>Poales</taxon>
        <taxon>Poaceae</taxon>
        <taxon>PACMAD clade</taxon>
        <taxon>Chloridoideae</taxon>
        <taxon>Eragrostideae</taxon>
        <taxon>Eragrostidinae</taxon>
        <taxon>Eragrostis</taxon>
    </lineage>
</organism>
<dbReference type="Proteomes" id="UP000324897">
    <property type="component" value="Chromosome 7"/>
</dbReference>
<comment type="caution">
    <text evidence="1">The sequence shown here is derived from an EMBL/GenBank/DDBJ whole genome shotgun (WGS) entry which is preliminary data.</text>
</comment>
<evidence type="ECO:0000313" key="1">
    <source>
        <dbReference type="EMBL" id="TVU18729.1"/>
    </source>
</evidence>
<dbReference type="AlphaFoldDB" id="A0A5J9U4Z1"/>